<organism evidence="1 2">
    <name type="scientific">Vermiconidia calcicola</name>
    <dbReference type="NCBI Taxonomy" id="1690605"/>
    <lineage>
        <taxon>Eukaryota</taxon>
        <taxon>Fungi</taxon>
        <taxon>Dikarya</taxon>
        <taxon>Ascomycota</taxon>
        <taxon>Pezizomycotina</taxon>
        <taxon>Dothideomycetes</taxon>
        <taxon>Dothideomycetidae</taxon>
        <taxon>Mycosphaerellales</taxon>
        <taxon>Extremaceae</taxon>
        <taxon>Vermiconidia</taxon>
    </lineage>
</organism>
<sequence length="351" mass="38083">MASHDVNLIATHCERALIIEGVASRGMTSSSDNLTDAEPNLALRVAGIVVVAPSATYHPWNAAVMAGIRSAGYEPISYGGEHNLPAPDKKQVIVTHDPVLVTRINRDWTVAILGDITTSAAQCAALFGVDRRGGLQIASLILANASLLPENTTYIFEDVLGPTVRIGPDIDVVVPTTREEWDPAPAEQAYQEALALYRDWPQAPQSSARWAPDIFRFDDRHPSIPGRNHVIELAGRARALVYGPYIALRPGRWSITARFIVNEDAAAHRLRFEWGYLGSFASFTQSPGRAGEFALTIAHDWREPAAAEFKIIVSQGSLGGELEFLEAEIVREGDSAPTETAVAENLQETVG</sequence>
<gene>
    <name evidence="1" type="ORF">LTR37_021575</name>
</gene>
<proteinExistence type="predicted"/>
<evidence type="ECO:0000313" key="2">
    <source>
        <dbReference type="Proteomes" id="UP001281147"/>
    </source>
</evidence>
<protein>
    <submittedName>
        <fullName evidence="1">Uncharacterized protein</fullName>
    </submittedName>
</protein>
<dbReference type="Proteomes" id="UP001281147">
    <property type="component" value="Unassembled WGS sequence"/>
</dbReference>
<accession>A0ACC3M8F7</accession>
<dbReference type="EMBL" id="JAUTXU010001106">
    <property type="protein sequence ID" value="KAK3672709.1"/>
    <property type="molecule type" value="Genomic_DNA"/>
</dbReference>
<reference evidence="1" key="1">
    <citation type="submission" date="2023-07" db="EMBL/GenBank/DDBJ databases">
        <title>Black Yeasts Isolated from many extreme environments.</title>
        <authorList>
            <person name="Coleine C."/>
            <person name="Stajich J.E."/>
            <person name="Selbmann L."/>
        </authorList>
    </citation>
    <scope>NUCLEOTIDE SEQUENCE</scope>
    <source>
        <strain evidence="1">CCFEE 5714</strain>
    </source>
</reference>
<comment type="caution">
    <text evidence="1">The sequence shown here is derived from an EMBL/GenBank/DDBJ whole genome shotgun (WGS) entry which is preliminary data.</text>
</comment>
<evidence type="ECO:0000313" key="1">
    <source>
        <dbReference type="EMBL" id="KAK3672709.1"/>
    </source>
</evidence>
<name>A0ACC3M8F7_9PEZI</name>
<keyword evidence="2" id="KW-1185">Reference proteome</keyword>